<dbReference type="EMBL" id="CADCUH010000133">
    <property type="protein sequence ID" value="CAA9351630.1"/>
    <property type="molecule type" value="Genomic_DNA"/>
</dbReference>
<dbReference type="AlphaFoldDB" id="A0A6J4M6W7"/>
<name>A0A6J4M6W7_9ACTN</name>
<organism evidence="3">
    <name type="scientific">uncultured Nocardioidaceae bacterium</name>
    <dbReference type="NCBI Taxonomy" id="253824"/>
    <lineage>
        <taxon>Bacteria</taxon>
        <taxon>Bacillati</taxon>
        <taxon>Actinomycetota</taxon>
        <taxon>Actinomycetes</taxon>
        <taxon>Propionibacteriales</taxon>
        <taxon>Nocardioidaceae</taxon>
        <taxon>environmental samples</taxon>
    </lineage>
</organism>
<evidence type="ECO:0000256" key="1">
    <source>
        <dbReference type="SAM" id="MobiDB-lite"/>
    </source>
</evidence>
<dbReference type="PANTHER" id="PTHR36440">
    <property type="entry name" value="PUTATIVE (AFU_ORTHOLOGUE AFUA_8G07350)-RELATED"/>
    <property type="match status" value="1"/>
</dbReference>
<dbReference type="InterPro" id="IPR014710">
    <property type="entry name" value="RmlC-like_jellyroll"/>
</dbReference>
<dbReference type="InterPro" id="IPR013096">
    <property type="entry name" value="Cupin_2"/>
</dbReference>
<proteinExistence type="predicted"/>
<dbReference type="InterPro" id="IPR011051">
    <property type="entry name" value="RmlC_Cupin_sf"/>
</dbReference>
<reference evidence="3" key="1">
    <citation type="submission" date="2020-02" db="EMBL/GenBank/DDBJ databases">
        <authorList>
            <person name="Meier V. D."/>
        </authorList>
    </citation>
    <scope>NUCLEOTIDE SEQUENCE</scope>
    <source>
        <strain evidence="3">AVDCRST_MAG36</strain>
    </source>
</reference>
<dbReference type="Pfam" id="PF07883">
    <property type="entry name" value="Cupin_2"/>
    <property type="match status" value="1"/>
</dbReference>
<dbReference type="InterPro" id="IPR053146">
    <property type="entry name" value="QDO-like"/>
</dbReference>
<gene>
    <name evidence="3" type="ORF">AVDCRST_MAG36-2029</name>
</gene>
<dbReference type="SUPFAM" id="SSF51182">
    <property type="entry name" value="RmlC-like cupins"/>
    <property type="match status" value="1"/>
</dbReference>
<dbReference type="PANTHER" id="PTHR36440:SF1">
    <property type="entry name" value="PUTATIVE (AFU_ORTHOLOGUE AFUA_8G07350)-RELATED"/>
    <property type="match status" value="1"/>
</dbReference>
<accession>A0A6J4M6W7</accession>
<protein>
    <recommendedName>
        <fullName evidence="2">Cupin type-2 domain-containing protein</fullName>
    </recommendedName>
</protein>
<feature type="domain" description="Cupin type-2" evidence="2">
    <location>
        <begin position="51"/>
        <end position="116"/>
    </location>
</feature>
<dbReference type="Gene3D" id="2.60.120.10">
    <property type="entry name" value="Jelly Rolls"/>
    <property type="match status" value="1"/>
</dbReference>
<evidence type="ECO:0000259" key="2">
    <source>
        <dbReference type="Pfam" id="PF07883"/>
    </source>
</evidence>
<feature type="region of interest" description="Disordered" evidence="1">
    <location>
        <begin position="151"/>
        <end position="171"/>
    </location>
</feature>
<sequence length="171" mass="18019">MLTSATVTGMTQLSPPYVLSAGGTRLEGAMLPFKVLAEDSGGAISICEFLLPGWSSGPVLHRHDAVDEGFFVVSGRLELQLDEVRRPAGAGDFAWVPRGTAHTFACAGEDPVHVVAFACPGGIEHLFTEQHTYLAGLQGPPDPGVLEEIGLRHGSPTVGPPITARNAPERR</sequence>
<evidence type="ECO:0000313" key="3">
    <source>
        <dbReference type="EMBL" id="CAA9351630.1"/>
    </source>
</evidence>